<dbReference type="OrthoDB" id="128536at2759"/>
<organism evidence="6 7">
    <name type="scientific">Polytolypa hystricis (strain UAMH7299)</name>
    <dbReference type="NCBI Taxonomy" id="1447883"/>
    <lineage>
        <taxon>Eukaryota</taxon>
        <taxon>Fungi</taxon>
        <taxon>Dikarya</taxon>
        <taxon>Ascomycota</taxon>
        <taxon>Pezizomycotina</taxon>
        <taxon>Eurotiomycetes</taxon>
        <taxon>Eurotiomycetidae</taxon>
        <taxon>Onygenales</taxon>
        <taxon>Onygenales incertae sedis</taxon>
        <taxon>Polytolypa</taxon>
    </lineage>
</organism>
<dbReference type="GO" id="GO:0005655">
    <property type="term" value="C:nucleolar ribonuclease P complex"/>
    <property type="evidence" value="ECO:0007669"/>
    <property type="project" value="TreeGrafter"/>
</dbReference>
<accession>A0A2B7WM06</accession>
<dbReference type="GO" id="GO:0008033">
    <property type="term" value="P:tRNA processing"/>
    <property type="evidence" value="ECO:0007669"/>
    <property type="project" value="UniProtKB-KW"/>
</dbReference>
<sequence>MAKAKPQKAQKGSGGAAQNHLRARVQFLYDAACYLHSHNSTPRGGTQDSKLNETPNESDITSATPAQKATKQRIPGNNLARLYINNMRGVSLKSQQRMSREIKRSACKRCDTLLVPDSTCTEMIENKSRGGKKPWAVVRVVRCNTCGVTKRFPQNTKRSARLAERRKKAEEEKKAQIQIEGDAS</sequence>
<dbReference type="EMBL" id="PDNA01000315">
    <property type="protein sequence ID" value="PGG97636.1"/>
    <property type="molecule type" value="Genomic_DNA"/>
</dbReference>
<gene>
    <name evidence="6" type="ORF">AJ80_09663</name>
</gene>
<protein>
    <submittedName>
        <fullName evidence="6">Uncharacterized protein</fullName>
    </submittedName>
</protein>
<evidence type="ECO:0000256" key="5">
    <source>
        <dbReference type="SAM" id="MobiDB-lite"/>
    </source>
</evidence>
<feature type="compositionally biased region" description="Polar residues" evidence="5">
    <location>
        <begin position="39"/>
        <end position="69"/>
    </location>
</feature>
<name>A0A2B7WM06_POLH7</name>
<comment type="caution">
    <text evidence="6">The sequence shown here is derived from an EMBL/GenBank/DDBJ whole genome shotgun (WGS) entry which is preliminary data.</text>
</comment>
<feature type="region of interest" description="Disordered" evidence="5">
    <location>
        <begin position="157"/>
        <end position="184"/>
    </location>
</feature>
<evidence type="ECO:0000256" key="1">
    <source>
        <dbReference type="ARBA" id="ARBA00022694"/>
    </source>
</evidence>
<dbReference type="InterPro" id="IPR007175">
    <property type="entry name" value="Rpr2/Snm1/Rpp21"/>
</dbReference>
<dbReference type="Gene3D" id="6.20.50.20">
    <property type="match status" value="1"/>
</dbReference>
<keyword evidence="3" id="KW-0862">Zinc</keyword>
<evidence type="ECO:0000256" key="4">
    <source>
        <dbReference type="ARBA" id="ARBA00038402"/>
    </source>
</evidence>
<dbReference type="Pfam" id="PF04032">
    <property type="entry name" value="Rpr2"/>
    <property type="match status" value="1"/>
</dbReference>
<dbReference type="PANTHER" id="PTHR14742:SF0">
    <property type="entry name" value="RIBONUCLEASE P PROTEIN SUBUNIT P21"/>
    <property type="match status" value="1"/>
</dbReference>
<dbReference type="Proteomes" id="UP000224634">
    <property type="component" value="Unassembled WGS sequence"/>
</dbReference>
<feature type="compositionally biased region" description="Basic and acidic residues" evidence="5">
    <location>
        <begin position="161"/>
        <end position="175"/>
    </location>
</feature>
<dbReference type="AlphaFoldDB" id="A0A2B7WM06"/>
<evidence type="ECO:0000313" key="6">
    <source>
        <dbReference type="EMBL" id="PGG97636.1"/>
    </source>
</evidence>
<feature type="region of interest" description="Disordered" evidence="5">
    <location>
        <begin position="39"/>
        <end position="74"/>
    </location>
</feature>
<dbReference type="STRING" id="1447883.A0A2B7WM06"/>
<dbReference type="GO" id="GO:0046872">
    <property type="term" value="F:metal ion binding"/>
    <property type="evidence" value="ECO:0007669"/>
    <property type="project" value="UniProtKB-KW"/>
</dbReference>
<keyword evidence="1" id="KW-0819">tRNA processing</keyword>
<dbReference type="PANTHER" id="PTHR14742">
    <property type="entry name" value="RIBONUCLEASE P SUBUNIT P21"/>
    <property type="match status" value="1"/>
</dbReference>
<proteinExistence type="inferred from homology"/>
<comment type="similarity">
    <text evidence="4">Belongs to the eukaryotic/archaeal RNase P protein component 4 family.</text>
</comment>
<keyword evidence="7" id="KW-1185">Reference proteome</keyword>
<keyword evidence="2" id="KW-0479">Metal-binding</keyword>
<evidence type="ECO:0000256" key="2">
    <source>
        <dbReference type="ARBA" id="ARBA00022723"/>
    </source>
</evidence>
<reference evidence="6 7" key="1">
    <citation type="submission" date="2017-10" db="EMBL/GenBank/DDBJ databases">
        <title>Comparative genomics in systemic dimorphic fungi from Ajellomycetaceae.</title>
        <authorList>
            <person name="Munoz J.F."/>
            <person name="Mcewen J.G."/>
            <person name="Clay O.K."/>
            <person name="Cuomo C.A."/>
        </authorList>
    </citation>
    <scope>NUCLEOTIDE SEQUENCE [LARGE SCALE GENOMIC DNA]</scope>
    <source>
        <strain evidence="6 7">UAMH7299</strain>
    </source>
</reference>
<evidence type="ECO:0000256" key="3">
    <source>
        <dbReference type="ARBA" id="ARBA00022833"/>
    </source>
</evidence>
<evidence type="ECO:0000313" key="7">
    <source>
        <dbReference type="Proteomes" id="UP000224634"/>
    </source>
</evidence>